<dbReference type="EMBL" id="QUSF01000083">
    <property type="protein sequence ID" value="RLV94623.1"/>
    <property type="molecule type" value="Genomic_DNA"/>
</dbReference>
<dbReference type="Proteomes" id="UP000276834">
    <property type="component" value="Unassembled WGS sequence"/>
</dbReference>
<sequence length="125" mass="13165">MPFLPGEALELLMKKDFGIRILSLGDVRSTPGPCLSTSVTSPVHAEILGSIPTQNSPDLLEMPRDQVVTTPASSRPLSRSQKGAGTVNGEGKTFIAHFSVVFSCLAPWMSREAAGPSVSSTIKGL</sequence>
<evidence type="ECO:0000313" key="3">
    <source>
        <dbReference type="Proteomes" id="UP000276834"/>
    </source>
</evidence>
<feature type="region of interest" description="Disordered" evidence="1">
    <location>
        <begin position="66"/>
        <end position="86"/>
    </location>
</feature>
<evidence type="ECO:0000256" key="1">
    <source>
        <dbReference type="SAM" id="MobiDB-lite"/>
    </source>
</evidence>
<name>A0A3L8S373_CHLGU</name>
<reference evidence="2 3" key="1">
    <citation type="journal article" date="2018" name="Proc. R. Soc. B">
        <title>A non-coding region near Follistatin controls head colour polymorphism in the Gouldian finch.</title>
        <authorList>
            <person name="Toomey M.B."/>
            <person name="Marques C.I."/>
            <person name="Andrade P."/>
            <person name="Araujo P.M."/>
            <person name="Sabatino S."/>
            <person name="Gazda M.A."/>
            <person name="Afonso S."/>
            <person name="Lopes R.J."/>
            <person name="Corbo J.C."/>
            <person name="Carneiro M."/>
        </authorList>
    </citation>
    <scope>NUCLEOTIDE SEQUENCE [LARGE SCALE GENOMIC DNA]</scope>
    <source>
        <strain evidence="2">Red01</strain>
        <tissue evidence="2">Muscle</tissue>
    </source>
</reference>
<feature type="compositionally biased region" description="Polar residues" evidence="1">
    <location>
        <begin position="67"/>
        <end position="83"/>
    </location>
</feature>
<protein>
    <submittedName>
        <fullName evidence="2">Uncharacterized protein</fullName>
    </submittedName>
</protein>
<keyword evidence="3" id="KW-1185">Reference proteome</keyword>
<gene>
    <name evidence="2" type="ORF">DV515_00013088</name>
</gene>
<organism evidence="2 3">
    <name type="scientific">Chloebia gouldiae</name>
    <name type="common">Gouldian finch</name>
    <name type="synonym">Erythrura gouldiae</name>
    <dbReference type="NCBI Taxonomy" id="44316"/>
    <lineage>
        <taxon>Eukaryota</taxon>
        <taxon>Metazoa</taxon>
        <taxon>Chordata</taxon>
        <taxon>Craniata</taxon>
        <taxon>Vertebrata</taxon>
        <taxon>Euteleostomi</taxon>
        <taxon>Archelosauria</taxon>
        <taxon>Archosauria</taxon>
        <taxon>Dinosauria</taxon>
        <taxon>Saurischia</taxon>
        <taxon>Theropoda</taxon>
        <taxon>Coelurosauria</taxon>
        <taxon>Aves</taxon>
        <taxon>Neognathae</taxon>
        <taxon>Neoaves</taxon>
        <taxon>Telluraves</taxon>
        <taxon>Australaves</taxon>
        <taxon>Passeriformes</taxon>
        <taxon>Passeroidea</taxon>
        <taxon>Passeridae</taxon>
        <taxon>Chloebia</taxon>
    </lineage>
</organism>
<accession>A0A3L8S373</accession>
<comment type="caution">
    <text evidence="2">The sequence shown here is derived from an EMBL/GenBank/DDBJ whole genome shotgun (WGS) entry which is preliminary data.</text>
</comment>
<dbReference type="AlphaFoldDB" id="A0A3L8S373"/>
<proteinExistence type="predicted"/>
<evidence type="ECO:0000313" key="2">
    <source>
        <dbReference type="EMBL" id="RLV94623.1"/>
    </source>
</evidence>